<dbReference type="InterPro" id="IPR008513">
    <property type="entry name" value="tRNA(Met)_cyd_acetate_ligase"/>
</dbReference>
<evidence type="ECO:0000313" key="4">
    <source>
        <dbReference type="EMBL" id="SEN30728.1"/>
    </source>
</evidence>
<dbReference type="PANTHER" id="PTHR37825:SF1">
    <property type="entry name" value="TRNA(MET) CYTIDINE ACETATE LIGASE"/>
    <property type="match status" value="1"/>
</dbReference>
<dbReference type="InterPro" id="IPR014729">
    <property type="entry name" value="Rossmann-like_a/b/a_fold"/>
</dbReference>
<dbReference type="EMBL" id="FODF01000002">
    <property type="protein sequence ID" value="SEN30728.1"/>
    <property type="molecule type" value="Genomic_DNA"/>
</dbReference>
<gene>
    <name evidence="3" type="primary">tmcAL</name>
    <name evidence="4" type="ORF">SAMN05216454_102112</name>
</gene>
<dbReference type="STRING" id="215200.SAMN05216454_102112"/>
<reference evidence="4 5" key="1">
    <citation type="submission" date="2016-10" db="EMBL/GenBank/DDBJ databases">
        <authorList>
            <person name="de Groot N.N."/>
        </authorList>
    </citation>
    <scope>NUCLEOTIDE SEQUENCE [LARGE SCALE GENOMIC DNA]</scope>
    <source>
        <strain evidence="4 5">Calf135</strain>
    </source>
</reference>
<evidence type="ECO:0000256" key="1">
    <source>
        <dbReference type="ARBA" id="ARBA00022694"/>
    </source>
</evidence>
<dbReference type="InterPro" id="IPR004821">
    <property type="entry name" value="Cyt_trans-like"/>
</dbReference>
<keyword evidence="3" id="KW-0547">Nucleotide-binding</keyword>
<protein>
    <recommendedName>
        <fullName evidence="3">tRNA(Met) cytidine acetate ligase</fullName>
        <ecNumber evidence="3">6.3.4.-</ecNumber>
    </recommendedName>
</protein>
<sequence>MKIGSIVAEYNPFHNGHRYQIEEYKRHKDISHLVVAMSGNFVQRGAPAIFDKFSRAEMAISAGADLVIEIPAYFATQTAELYARGAILSLDALGCLDSICFGTEEENIEKLKETARILVYRNEEYEKILSKYLAEKLPFPIARQSAIEKILELDNSEFLSMSNNILAIEYLKELLRIDSNIEAVSILRKAVDHNSIEAKGNFKSATSIRKSLYNVKETISKRYREMDTIEKIEEEKILGFEKYLPSTSVEVIKKNFSKDIYPIYAENFFDELCYSILREEENLEQYFEVNEGIENSIRKNITTSYNFEELVEELTSARYSSSRIRRTLFNILLGIYKDDMKEIRRLKALSYIRVLAFNKKGTEILKEIKNKSNALIIKSPAKAKKSDEYRNNAILKKMFDFDIKSSNIYYQKYYSQNRSILKKGEPDFVTLGYML</sequence>
<dbReference type="HAMAP" id="MF_01539">
    <property type="entry name" value="TmcAL"/>
    <property type="match status" value="1"/>
</dbReference>
<dbReference type="Pfam" id="PF05636">
    <property type="entry name" value="HIGH_NTase1"/>
    <property type="match status" value="1"/>
</dbReference>
<dbReference type="NCBIfam" id="NF010191">
    <property type="entry name" value="PRK13670.1"/>
    <property type="match status" value="1"/>
</dbReference>
<accession>A0A1H8FI29</accession>
<feature type="binding site" evidence="3">
    <location>
        <begin position="7"/>
        <end position="20"/>
    </location>
    <ligand>
        <name>ATP</name>
        <dbReference type="ChEBI" id="CHEBI:30616"/>
    </ligand>
</feature>
<dbReference type="SUPFAM" id="SSF52374">
    <property type="entry name" value="Nucleotidylyl transferase"/>
    <property type="match status" value="1"/>
</dbReference>
<dbReference type="GO" id="GO:0005737">
    <property type="term" value="C:cytoplasm"/>
    <property type="evidence" value="ECO:0007669"/>
    <property type="project" value="UniProtKB-SubCell"/>
</dbReference>
<dbReference type="GO" id="GO:0016879">
    <property type="term" value="F:ligase activity, forming carbon-nitrogen bonds"/>
    <property type="evidence" value="ECO:0007669"/>
    <property type="project" value="UniProtKB-UniRule"/>
</dbReference>
<dbReference type="GO" id="GO:0006400">
    <property type="term" value="P:tRNA modification"/>
    <property type="evidence" value="ECO:0007669"/>
    <property type="project" value="UniProtKB-UniRule"/>
</dbReference>
<dbReference type="OrthoDB" id="9769796at2"/>
<comment type="subcellular location">
    <subcellularLocation>
        <location evidence="3">Cytoplasm</location>
    </subcellularLocation>
</comment>
<keyword evidence="3" id="KW-0963">Cytoplasm</keyword>
<dbReference type="Proteomes" id="UP000199512">
    <property type="component" value="Unassembled WGS sequence"/>
</dbReference>
<comment type="function">
    <text evidence="3">Catalyzes the formation of N(4)-acetylcytidine (ac(4)C) at the wobble position of elongator tRNA(Met), using acetate and ATP as substrates. First activates an acetate ion to form acetyladenylate (Ac-AMP) and then transfers the acetyl group to tRNA to form ac(4)C34.</text>
</comment>
<dbReference type="Gene3D" id="3.40.50.620">
    <property type="entry name" value="HUPs"/>
    <property type="match status" value="1"/>
</dbReference>
<keyword evidence="3" id="KW-0067">ATP-binding</keyword>
<name>A0A1H8FI29_9FIRM</name>
<keyword evidence="5" id="KW-1185">Reference proteome</keyword>
<dbReference type="GO" id="GO:0016740">
    <property type="term" value="F:transferase activity"/>
    <property type="evidence" value="ECO:0007669"/>
    <property type="project" value="UniProtKB-KW"/>
</dbReference>
<dbReference type="AlphaFoldDB" id="A0A1H8FI29"/>
<evidence type="ECO:0000256" key="2">
    <source>
        <dbReference type="ARBA" id="ARBA00022884"/>
    </source>
</evidence>
<comment type="caution">
    <text evidence="3">Lacks conserved residue(s) required for the propagation of feature annotation.</text>
</comment>
<feature type="binding site" evidence="3">
    <location>
        <position position="102"/>
    </location>
    <ligand>
        <name>ATP</name>
        <dbReference type="ChEBI" id="CHEBI:30616"/>
    </ligand>
</feature>
<comment type="similarity">
    <text evidence="3">Belongs to the TmcAL family.</text>
</comment>
<keyword evidence="3" id="KW-0820">tRNA-binding</keyword>
<organism evidence="4 5">
    <name type="scientific">Peptostreptococcus russellii</name>
    <dbReference type="NCBI Taxonomy" id="215200"/>
    <lineage>
        <taxon>Bacteria</taxon>
        <taxon>Bacillati</taxon>
        <taxon>Bacillota</taxon>
        <taxon>Clostridia</taxon>
        <taxon>Peptostreptococcales</taxon>
        <taxon>Peptostreptococcaceae</taxon>
        <taxon>Peptostreptococcus</taxon>
    </lineage>
</organism>
<keyword evidence="4" id="KW-0808">Transferase</keyword>
<keyword evidence="3" id="KW-0436">Ligase</keyword>
<dbReference type="PANTHER" id="PTHR37825">
    <property type="entry name" value="TRNA(MET) CYTIDINE ACETATE LIGASE"/>
    <property type="match status" value="1"/>
</dbReference>
<dbReference type="GO" id="GO:0005524">
    <property type="term" value="F:ATP binding"/>
    <property type="evidence" value="ECO:0007669"/>
    <property type="project" value="UniProtKB-KW"/>
</dbReference>
<feature type="binding site" evidence="3">
    <location>
        <position position="188"/>
    </location>
    <ligand>
        <name>ATP</name>
        <dbReference type="ChEBI" id="CHEBI:30616"/>
    </ligand>
</feature>
<dbReference type="GO" id="GO:0000049">
    <property type="term" value="F:tRNA binding"/>
    <property type="evidence" value="ECO:0007669"/>
    <property type="project" value="UniProtKB-KW"/>
</dbReference>
<dbReference type="NCBIfam" id="TIGR00125">
    <property type="entry name" value="cyt_tran_rel"/>
    <property type="match status" value="1"/>
</dbReference>
<evidence type="ECO:0000256" key="3">
    <source>
        <dbReference type="HAMAP-Rule" id="MF_01539"/>
    </source>
</evidence>
<feature type="binding site" evidence="3">
    <location>
        <position position="163"/>
    </location>
    <ligand>
        <name>ATP</name>
        <dbReference type="ChEBI" id="CHEBI:30616"/>
    </ligand>
</feature>
<proteinExistence type="inferred from homology"/>
<keyword evidence="2 3" id="KW-0694">RNA-binding</keyword>
<dbReference type="RefSeq" id="WP_091974056.1">
    <property type="nucleotide sequence ID" value="NZ_FODF01000002.1"/>
</dbReference>
<dbReference type="EC" id="6.3.4.-" evidence="3"/>
<keyword evidence="1 3" id="KW-0819">tRNA processing</keyword>
<evidence type="ECO:0000313" key="5">
    <source>
        <dbReference type="Proteomes" id="UP000199512"/>
    </source>
</evidence>
<comment type="catalytic activity">
    <reaction evidence="3">
        <text>cytidine(34) in elongator tRNA(Met) + acetate + ATP = N(4)-acetylcytidine(34) in elongator tRNA(Met) + AMP + diphosphate</text>
        <dbReference type="Rhea" id="RHEA:58144"/>
        <dbReference type="Rhea" id="RHEA-COMP:10693"/>
        <dbReference type="Rhea" id="RHEA-COMP:10694"/>
        <dbReference type="ChEBI" id="CHEBI:30089"/>
        <dbReference type="ChEBI" id="CHEBI:30616"/>
        <dbReference type="ChEBI" id="CHEBI:33019"/>
        <dbReference type="ChEBI" id="CHEBI:74900"/>
        <dbReference type="ChEBI" id="CHEBI:82748"/>
        <dbReference type="ChEBI" id="CHEBI:456215"/>
    </reaction>
</comment>